<accession>A0AC35TIS1</accession>
<organism evidence="1 2">
    <name type="scientific">Rhabditophanes sp. KR3021</name>
    <dbReference type="NCBI Taxonomy" id="114890"/>
    <lineage>
        <taxon>Eukaryota</taxon>
        <taxon>Metazoa</taxon>
        <taxon>Ecdysozoa</taxon>
        <taxon>Nematoda</taxon>
        <taxon>Chromadorea</taxon>
        <taxon>Rhabditida</taxon>
        <taxon>Tylenchina</taxon>
        <taxon>Panagrolaimomorpha</taxon>
        <taxon>Strongyloidoidea</taxon>
        <taxon>Alloionematidae</taxon>
        <taxon>Rhabditophanes</taxon>
    </lineage>
</organism>
<proteinExistence type="predicted"/>
<dbReference type="WBParaSite" id="RSKR_0000087300.1">
    <property type="protein sequence ID" value="RSKR_0000087300.1"/>
    <property type="gene ID" value="RSKR_0000087300"/>
</dbReference>
<evidence type="ECO:0000313" key="2">
    <source>
        <dbReference type="WBParaSite" id="RSKR_0000087300.1"/>
    </source>
</evidence>
<name>A0AC35TIS1_9BILA</name>
<dbReference type="Proteomes" id="UP000095286">
    <property type="component" value="Unplaced"/>
</dbReference>
<reference evidence="2" key="1">
    <citation type="submission" date="2016-11" db="UniProtKB">
        <authorList>
            <consortium name="WormBaseParasite"/>
        </authorList>
    </citation>
    <scope>IDENTIFICATION</scope>
    <source>
        <strain evidence="2">KR3021</strain>
    </source>
</reference>
<sequence>MSTPIQSMLTKKSLGMLLLVIVNLLWVFSAEVTRYIFVDLDMKRPLLLTYIKSCMFSVYLLKFLLKPDSKQDSPAYTQLQDNQQEDTDFEAEELEGPEFEPIVNGNESEYESDTSVRDGHRRRSVRFAQVREIRRIPESIAEDARRARTSYRPPSFTCYCKVSPMLKYSLYFCPLWFFSSTTYQAALMFSSVSSVNLISASSSLFVLAFTGLFPRTNADRFSFIKLVLVLANILGVALVSQFSESFIGSMLALVSSVAYAIYLTGFAILAHKHGNIDINILFGAIGLFSVFICTPIMFLVHHYDIEPQLPFPTTYEVGMILLAGFIGSVLGDYLWLKATALTSSLISSLSMSLSIPLSMVADSFFRGKLPSPIEMVAAIPIMLSFVGAAYLNKETINLTNNAIATNTRRVRNRTNRPPSPSGQLLLNDDEPTDGG</sequence>
<evidence type="ECO:0000313" key="1">
    <source>
        <dbReference type="Proteomes" id="UP000095286"/>
    </source>
</evidence>
<protein>
    <submittedName>
        <fullName evidence="2">EamA domain-containing protein</fullName>
    </submittedName>
</protein>